<comment type="caution">
    <text evidence="1">The sequence shown here is derived from an EMBL/GenBank/DDBJ whole genome shotgun (WGS) entry which is preliminary data.</text>
</comment>
<gene>
    <name evidence="1" type="ORF">VP01_1010g4</name>
</gene>
<dbReference type="Proteomes" id="UP000037035">
    <property type="component" value="Unassembled WGS sequence"/>
</dbReference>
<dbReference type="AlphaFoldDB" id="A0A0L6VVD7"/>
<protein>
    <submittedName>
        <fullName evidence="1">Uncharacterized protein</fullName>
    </submittedName>
</protein>
<dbReference type="VEuPathDB" id="FungiDB:VP01_1010g4"/>
<evidence type="ECO:0000313" key="2">
    <source>
        <dbReference type="Proteomes" id="UP000037035"/>
    </source>
</evidence>
<name>A0A0L6VVD7_9BASI</name>
<accession>A0A0L6VVD7</accession>
<proteinExistence type="predicted"/>
<reference evidence="1 2" key="1">
    <citation type="submission" date="2015-08" db="EMBL/GenBank/DDBJ databases">
        <title>Next Generation Sequencing and Analysis of the Genome of Puccinia sorghi L Schw, the Causal Agent of Maize Common Rust.</title>
        <authorList>
            <person name="Rochi L."/>
            <person name="Burguener G."/>
            <person name="Darino M."/>
            <person name="Turjanski A."/>
            <person name="Kreff E."/>
            <person name="Dieguez M.J."/>
            <person name="Sacco F."/>
        </authorList>
    </citation>
    <scope>NUCLEOTIDE SEQUENCE [LARGE SCALE GENOMIC DNA]</scope>
    <source>
        <strain evidence="1 2">RO10H11247</strain>
    </source>
</reference>
<sequence>MLPQISTPTEKKNERNDEAVQFQQCGNRLNVIVSFMLKAEILLAANCVSAKFARIPKKIKPVLVFHLNCFLINQKTVGQPINGVFSRPEVNFLHLCHKIQRTQFFPVITRIRIRSPFHLRTTPYSVPTGSQDNQSYQFSGGPITWLQRNNQHTQTQDPGLNPQITMAQHGHQKCIFSLEHPEALTWIPERLNSTGFEPETLEHPHWSRQLSSQVEHRFRASQLSLGENILNIWLTPDMNLSQCFKHPCQPLDIQDSIRSHHGDSAYESTERGRRNIDYNWSFKTLTQTQFNSKTLIFFIPYLTSEYPILLTRIYLSLPRKFQKPELLGPSDTRSAELNQVIKTYAKVLLDSKFPFDAEWFLVDYFFQSFYPHSQCDHNIKNEYQGHKMVTIADMSYDHLKTKHKSLSMNHIIFLLILHNLTDSYLKDDNRLTWEIHQFNLTCHECTSDQNPRSYQQCHGNSPCEQKLNRSGFGTHVQLEPSLGFSPFLRQQCKSKCCLNPSTPHTQLIKLNFSQQNWDFSPKFKLFRLLDKFTRTWNWGNLPLNSYKKNHKYSTQNLSTNPPPQGVLTKKILDRNKFSPGPINDPQMTSDYLLVLVFGLHMKILQPQLPLILMYQLTFLDWLVRLSTDHMWPTNLLSNLKTTLDLRQIKQLLFSLFLTRNCYSRTEEKQTIYNRKARRFYQEITTGPNHQYHHRQPGQELIDESHHIMAWCDDFDQSKFIGPKYDINSKYNCMVWSSGWIFQKDSPKNKTKKLRCHKYFLFLQLLVG</sequence>
<dbReference type="EMBL" id="LAVV01000122">
    <property type="protein sequence ID" value="KNZ64599.1"/>
    <property type="molecule type" value="Genomic_DNA"/>
</dbReference>
<organism evidence="1 2">
    <name type="scientific">Puccinia sorghi</name>
    <dbReference type="NCBI Taxonomy" id="27349"/>
    <lineage>
        <taxon>Eukaryota</taxon>
        <taxon>Fungi</taxon>
        <taxon>Dikarya</taxon>
        <taxon>Basidiomycota</taxon>
        <taxon>Pucciniomycotina</taxon>
        <taxon>Pucciniomycetes</taxon>
        <taxon>Pucciniales</taxon>
        <taxon>Pucciniaceae</taxon>
        <taxon>Puccinia</taxon>
    </lineage>
</organism>
<keyword evidence="2" id="KW-1185">Reference proteome</keyword>
<evidence type="ECO:0000313" key="1">
    <source>
        <dbReference type="EMBL" id="KNZ64599.1"/>
    </source>
</evidence>